<evidence type="ECO:0000256" key="10">
    <source>
        <dbReference type="ARBA" id="ARBA00023315"/>
    </source>
</evidence>
<gene>
    <name evidence="12" type="ORF">Celaphus_00016097</name>
</gene>
<dbReference type="EC" id="2.3.1.20" evidence="4"/>
<keyword evidence="9 11" id="KW-0472">Membrane</keyword>
<evidence type="ECO:0000256" key="11">
    <source>
        <dbReference type="SAM" id="Phobius"/>
    </source>
</evidence>
<organism evidence="12 13">
    <name type="scientific">Cervus elaphus hippelaphus</name>
    <name type="common">European red deer</name>
    <dbReference type="NCBI Taxonomy" id="46360"/>
    <lineage>
        <taxon>Eukaryota</taxon>
        <taxon>Metazoa</taxon>
        <taxon>Chordata</taxon>
        <taxon>Craniata</taxon>
        <taxon>Vertebrata</taxon>
        <taxon>Euteleostomi</taxon>
        <taxon>Mammalia</taxon>
        <taxon>Eutheria</taxon>
        <taxon>Laurasiatheria</taxon>
        <taxon>Artiodactyla</taxon>
        <taxon>Ruminantia</taxon>
        <taxon>Pecora</taxon>
        <taxon>Cervidae</taxon>
        <taxon>Cervinae</taxon>
        <taxon>Cervus</taxon>
    </lineage>
</organism>
<keyword evidence="7" id="KW-0256">Endoplasmic reticulum</keyword>
<evidence type="ECO:0000256" key="4">
    <source>
        <dbReference type="ARBA" id="ARBA00013244"/>
    </source>
</evidence>
<keyword evidence="8 11" id="KW-1133">Transmembrane helix</keyword>
<evidence type="ECO:0000256" key="2">
    <source>
        <dbReference type="ARBA" id="ARBA00005189"/>
    </source>
</evidence>
<dbReference type="Proteomes" id="UP000242450">
    <property type="component" value="Chromosome 21"/>
</dbReference>
<evidence type="ECO:0000313" key="13">
    <source>
        <dbReference type="Proteomes" id="UP000242450"/>
    </source>
</evidence>
<evidence type="ECO:0000313" key="12">
    <source>
        <dbReference type="EMBL" id="OWK04261.1"/>
    </source>
</evidence>
<comment type="pathway">
    <text evidence="2">Lipid metabolism.</text>
</comment>
<evidence type="ECO:0000256" key="5">
    <source>
        <dbReference type="ARBA" id="ARBA00022679"/>
    </source>
</evidence>
<feature type="transmembrane region" description="Helical" evidence="11">
    <location>
        <begin position="34"/>
        <end position="52"/>
    </location>
</feature>
<evidence type="ECO:0000256" key="6">
    <source>
        <dbReference type="ARBA" id="ARBA00022692"/>
    </source>
</evidence>
<dbReference type="GO" id="GO:0004144">
    <property type="term" value="F:diacylglycerol O-acyltransferase activity"/>
    <property type="evidence" value="ECO:0007669"/>
    <property type="project" value="UniProtKB-EC"/>
</dbReference>
<name>A0A212CE38_CEREH</name>
<keyword evidence="6 11" id="KW-0812">Transmembrane</keyword>
<dbReference type="GO" id="GO:0005789">
    <property type="term" value="C:endoplasmic reticulum membrane"/>
    <property type="evidence" value="ECO:0007669"/>
    <property type="project" value="UniProtKB-SubCell"/>
</dbReference>
<sequence length="96" mass="10894">MLRRGSSKWAARTGVFLASAFFHEYLVSIPLRMFRLWAFTGMMAQIPLAWIVGRFFRGNYGNAAVWLSLIIGQPVAVLMYVHDYYVLNYEAPTAGA</sequence>
<dbReference type="PANTHER" id="PTHR10408:SF7">
    <property type="entry name" value="DIACYLGLYCEROL O-ACYLTRANSFERASE 1"/>
    <property type="match status" value="1"/>
</dbReference>
<evidence type="ECO:0000256" key="8">
    <source>
        <dbReference type="ARBA" id="ARBA00022989"/>
    </source>
</evidence>
<comment type="caution">
    <text evidence="12">The sequence shown here is derived from an EMBL/GenBank/DDBJ whole genome shotgun (WGS) entry which is preliminary data.</text>
</comment>
<protein>
    <recommendedName>
        <fullName evidence="4">diacylglycerol O-acyltransferase</fullName>
        <ecNumber evidence="4">2.3.1.20</ecNumber>
    </recommendedName>
</protein>
<evidence type="ECO:0000256" key="3">
    <source>
        <dbReference type="ARBA" id="ARBA00009010"/>
    </source>
</evidence>
<keyword evidence="13" id="KW-1185">Reference proteome</keyword>
<dbReference type="GO" id="GO:0019432">
    <property type="term" value="P:triglyceride biosynthetic process"/>
    <property type="evidence" value="ECO:0007669"/>
    <property type="project" value="TreeGrafter"/>
</dbReference>
<comment type="similarity">
    <text evidence="3">Belongs to the membrane-bound acyltransferase family. Sterol o-acyltransferase subfamily.</text>
</comment>
<feature type="transmembrane region" description="Helical" evidence="11">
    <location>
        <begin position="64"/>
        <end position="82"/>
    </location>
</feature>
<reference evidence="12 13" key="1">
    <citation type="journal article" date="2018" name="Mol. Genet. Genomics">
        <title>The red deer Cervus elaphus genome CerEla1.0: sequencing, annotating, genes, and chromosomes.</title>
        <authorList>
            <person name="Bana N.A."/>
            <person name="Nyiri A."/>
            <person name="Nagy J."/>
            <person name="Frank K."/>
            <person name="Nagy T."/>
            <person name="Steger V."/>
            <person name="Schiller M."/>
            <person name="Lakatos P."/>
            <person name="Sugar L."/>
            <person name="Horn P."/>
            <person name="Barta E."/>
            <person name="Orosz L."/>
        </authorList>
    </citation>
    <scope>NUCLEOTIDE SEQUENCE [LARGE SCALE GENOMIC DNA]</scope>
    <source>
        <strain evidence="12">Hungarian</strain>
    </source>
</reference>
<keyword evidence="10" id="KW-0012">Acyltransferase</keyword>
<proteinExistence type="inferred from homology"/>
<dbReference type="PANTHER" id="PTHR10408">
    <property type="entry name" value="STEROL O-ACYLTRANSFERASE"/>
    <property type="match status" value="1"/>
</dbReference>
<evidence type="ECO:0000256" key="7">
    <source>
        <dbReference type="ARBA" id="ARBA00022824"/>
    </source>
</evidence>
<dbReference type="InterPro" id="IPR014371">
    <property type="entry name" value="Oat_ACAT_DAG_ARE"/>
</dbReference>
<accession>A0A212CE38</accession>
<dbReference type="AlphaFoldDB" id="A0A212CE38"/>
<keyword evidence="5" id="KW-0808">Transferase</keyword>
<evidence type="ECO:0000256" key="1">
    <source>
        <dbReference type="ARBA" id="ARBA00004477"/>
    </source>
</evidence>
<comment type="subcellular location">
    <subcellularLocation>
        <location evidence="1">Endoplasmic reticulum membrane</location>
        <topology evidence="1">Multi-pass membrane protein</topology>
    </subcellularLocation>
</comment>
<feature type="transmembrane region" description="Helical" evidence="11">
    <location>
        <begin position="9"/>
        <end position="28"/>
    </location>
</feature>
<dbReference type="OrthoDB" id="10039049at2759"/>
<dbReference type="EMBL" id="MKHE01000021">
    <property type="protein sequence ID" value="OWK04261.1"/>
    <property type="molecule type" value="Genomic_DNA"/>
</dbReference>
<dbReference type="Pfam" id="PF03062">
    <property type="entry name" value="MBOAT"/>
    <property type="match status" value="1"/>
</dbReference>
<evidence type="ECO:0000256" key="9">
    <source>
        <dbReference type="ARBA" id="ARBA00023136"/>
    </source>
</evidence>
<dbReference type="InterPro" id="IPR004299">
    <property type="entry name" value="MBOAT_fam"/>
</dbReference>